<evidence type="ECO:0000313" key="3">
    <source>
        <dbReference type="Proteomes" id="UP000016521"/>
    </source>
</evidence>
<dbReference type="Proteomes" id="UP000016521">
    <property type="component" value="Chromosome I"/>
</dbReference>
<sequence length="249" mass="28031">MVNNGTSDLYIKRTLTSDSNTYTEDELVKAADYIVVLAEPGAGKTELLKSLANQLKVKRVSANRLVNSQQVHGEEVLVIDAFDELAQTNHSGIYQLLDRIDELKPKKLVISSRSSEWGDGHQHAFEEYFESQPLVVRLSEFNEAEQQLLFYSHLPNESFEAFYDEVQRFNLDVLLPNPQFLGMFANAYIESNRKFANKKSIFEKAVERLAKESRPSINNHLVSSLSLSKKISITSEIFAGILLSGSVVA</sequence>
<gene>
    <name evidence="2" type="ORF">PPIS_a1893</name>
</gene>
<dbReference type="SUPFAM" id="SSF52540">
    <property type="entry name" value="P-loop containing nucleoside triphosphate hydrolases"/>
    <property type="match status" value="1"/>
</dbReference>
<organism evidence="2 3">
    <name type="scientific">Pseudoalteromonas piscicida</name>
    <dbReference type="NCBI Taxonomy" id="43662"/>
    <lineage>
        <taxon>Bacteria</taxon>
        <taxon>Pseudomonadati</taxon>
        <taxon>Pseudomonadota</taxon>
        <taxon>Gammaproteobacteria</taxon>
        <taxon>Alteromonadales</taxon>
        <taxon>Pseudoalteromonadaceae</taxon>
        <taxon>Pseudoalteromonas</taxon>
    </lineage>
</organism>
<proteinExistence type="predicted"/>
<dbReference type="InterPro" id="IPR027417">
    <property type="entry name" value="P-loop_NTPase"/>
</dbReference>
<keyword evidence="3" id="KW-1185">Reference proteome</keyword>
<accession>A0ABM6NDL5</accession>
<reference evidence="2 3" key="1">
    <citation type="submission" date="2015-06" db="EMBL/GenBank/DDBJ databases">
        <authorList>
            <person name="Xie B.-B."/>
            <person name="Rong J.-C."/>
            <person name="Qin Q.-L."/>
            <person name="Zhang Y.-Z."/>
        </authorList>
    </citation>
    <scope>NUCLEOTIDE SEQUENCE [LARGE SCALE GENOMIC DNA]</scope>
    <source>
        <strain evidence="2 3">JCM 20779</strain>
    </source>
</reference>
<protein>
    <recommendedName>
        <fullName evidence="1">Novel STAND NTPase 3 domain-containing protein</fullName>
    </recommendedName>
</protein>
<evidence type="ECO:0000259" key="1">
    <source>
        <dbReference type="Pfam" id="PF20720"/>
    </source>
</evidence>
<dbReference type="InterPro" id="IPR049050">
    <property type="entry name" value="nSTAND3"/>
</dbReference>
<name>A0ABM6NDL5_PSEO7</name>
<evidence type="ECO:0000313" key="2">
    <source>
        <dbReference type="EMBL" id="ATD06955.1"/>
    </source>
</evidence>
<dbReference type="EMBL" id="CP011924">
    <property type="protein sequence ID" value="ATD06955.1"/>
    <property type="molecule type" value="Genomic_DNA"/>
</dbReference>
<dbReference type="Pfam" id="PF20720">
    <property type="entry name" value="nSTAND3"/>
    <property type="match status" value="1"/>
</dbReference>
<feature type="domain" description="Novel STAND NTPase 3" evidence="1">
    <location>
        <begin position="28"/>
        <end position="154"/>
    </location>
</feature>
<dbReference type="Gene3D" id="3.40.50.300">
    <property type="entry name" value="P-loop containing nucleotide triphosphate hydrolases"/>
    <property type="match status" value="1"/>
</dbReference>